<keyword evidence="3" id="KW-1185">Reference proteome</keyword>
<keyword evidence="1" id="KW-1133">Transmembrane helix</keyword>
<gene>
    <name evidence="2" type="ORF">EFA69_03200</name>
</gene>
<accession>A0A3M9N562</accession>
<evidence type="ECO:0000313" key="2">
    <source>
        <dbReference type="EMBL" id="RNI32343.1"/>
    </source>
</evidence>
<sequence length="68" mass="7899">MGTGPLLRPLRISYMKNRKLILFLFCLGSLLAWTALCLTYFATGRIEWLRLLTFLASAILAYVVYRRK</sequence>
<name>A0A3M9N562_9BACT</name>
<evidence type="ECO:0000313" key="3">
    <source>
        <dbReference type="Proteomes" id="UP000271010"/>
    </source>
</evidence>
<reference evidence="2 3" key="1">
    <citation type="submission" date="2018-11" db="EMBL/GenBank/DDBJ databases">
        <title>Rufibacter latericius sp. nov., isolated from water in Baiyang Lake.</title>
        <authorList>
            <person name="Yang Y."/>
        </authorList>
    </citation>
    <scope>NUCLEOTIDE SEQUENCE [LARGE SCALE GENOMIC DNA]</scope>
    <source>
        <strain evidence="2 3">MCC P1</strain>
    </source>
</reference>
<protein>
    <submittedName>
        <fullName evidence="2">Uncharacterized protein</fullName>
    </submittedName>
</protein>
<evidence type="ECO:0000256" key="1">
    <source>
        <dbReference type="SAM" id="Phobius"/>
    </source>
</evidence>
<keyword evidence="1" id="KW-0812">Transmembrane</keyword>
<comment type="caution">
    <text evidence="2">The sequence shown here is derived from an EMBL/GenBank/DDBJ whole genome shotgun (WGS) entry which is preliminary data.</text>
</comment>
<dbReference type="Proteomes" id="UP000271010">
    <property type="component" value="Unassembled WGS sequence"/>
</dbReference>
<dbReference type="AlphaFoldDB" id="A0A3M9N562"/>
<dbReference type="EMBL" id="RJJE01000002">
    <property type="protein sequence ID" value="RNI32343.1"/>
    <property type="molecule type" value="Genomic_DNA"/>
</dbReference>
<proteinExistence type="predicted"/>
<feature type="transmembrane region" description="Helical" evidence="1">
    <location>
        <begin position="48"/>
        <end position="65"/>
    </location>
</feature>
<feature type="transmembrane region" description="Helical" evidence="1">
    <location>
        <begin position="20"/>
        <end position="42"/>
    </location>
</feature>
<keyword evidence="1" id="KW-0472">Membrane</keyword>
<organism evidence="2 3">
    <name type="scientific">Rufibacter immobilis</name>
    <dbReference type="NCBI Taxonomy" id="1348778"/>
    <lineage>
        <taxon>Bacteria</taxon>
        <taxon>Pseudomonadati</taxon>
        <taxon>Bacteroidota</taxon>
        <taxon>Cytophagia</taxon>
        <taxon>Cytophagales</taxon>
        <taxon>Hymenobacteraceae</taxon>
        <taxon>Rufibacter</taxon>
    </lineage>
</organism>